<feature type="region of interest" description="Disordered" evidence="10">
    <location>
        <begin position="445"/>
        <end position="485"/>
    </location>
</feature>
<dbReference type="InterPro" id="IPR018314">
    <property type="entry name" value="RsmB/NOL1/NOP2-like_CS"/>
</dbReference>
<dbReference type="InterPro" id="IPR001678">
    <property type="entry name" value="MeTrfase_RsmB-F_NOP2_dom"/>
</dbReference>
<feature type="binding site" evidence="9">
    <location>
        <position position="269"/>
    </location>
    <ligand>
        <name>S-adenosyl-L-methionine</name>
        <dbReference type="ChEBI" id="CHEBI:59789"/>
    </ligand>
</feature>
<dbReference type="InterPro" id="IPR023273">
    <property type="entry name" value="RCMT_NOP2"/>
</dbReference>
<feature type="compositionally biased region" description="Basic and acidic residues" evidence="10">
    <location>
        <begin position="445"/>
        <end position="456"/>
    </location>
</feature>
<organism evidence="12 13">
    <name type="scientific">Ditylenchus destructor</name>
    <dbReference type="NCBI Taxonomy" id="166010"/>
    <lineage>
        <taxon>Eukaryota</taxon>
        <taxon>Metazoa</taxon>
        <taxon>Ecdysozoa</taxon>
        <taxon>Nematoda</taxon>
        <taxon>Chromadorea</taxon>
        <taxon>Rhabditida</taxon>
        <taxon>Tylenchina</taxon>
        <taxon>Tylenchomorpha</taxon>
        <taxon>Sphaerularioidea</taxon>
        <taxon>Anguinidae</taxon>
        <taxon>Anguininae</taxon>
        <taxon>Ditylenchus</taxon>
    </lineage>
</organism>
<dbReference type="GO" id="GO:0070475">
    <property type="term" value="P:rRNA base methylation"/>
    <property type="evidence" value="ECO:0007669"/>
    <property type="project" value="TreeGrafter"/>
</dbReference>
<dbReference type="AlphaFoldDB" id="A0AAD4R3D2"/>
<keyword evidence="13" id="KW-1185">Reference proteome</keyword>
<comment type="subcellular location">
    <subcellularLocation>
        <location evidence="1">Nucleus</location>
        <location evidence="1">Nucleolus</location>
    </subcellularLocation>
</comment>
<keyword evidence="3" id="KW-0690">Ribosome biogenesis</keyword>
<dbReference type="GO" id="GO:0000470">
    <property type="term" value="P:maturation of LSU-rRNA"/>
    <property type="evidence" value="ECO:0007669"/>
    <property type="project" value="TreeGrafter"/>
</dbReference>
<name>A0AAD4R3D2_9BILA</name>
<keyword evidence="8" id="KW-0539">Nucleus</keyword>
<evidence type="ECO:0000313" key="13">
    <source>
        <dbReference type="Proteomes" id="UP001201812"/>
    </source>
</evidence>
<dbReference type="GO" id="GO:0005730">
    <property type="term" value="C:nucleolus"/>
    <property type="evidence" value="ECO:0007669"/>
    <property type="project" value="UniProtKB-SubCell"/>
</dbReference>
<dbReference type="PANTHER" id="PTHR22807">
    <property type="entry name" value="NOP2 YEAST -RELATED NOL1/NOP2/FMU SUN DOMAIN-CONTAINING"/>
    <property type="match status" value="1"/>
</dbReference>
<dbReference type="PROSITE" id="PS01153">
    <property type="entry name" value="NOL1_NOP2_SUN"/>
    <property type="match status" value="1"/>
</dbReference>
<evidence type="ECO:0000256" key="10">
    <source>
        <dbReference type="SAM" id="MobiDB-lite"/>
    </source>
</evidence>
<comment type="caution">
    <text evidence="12">The sequence shown here is derived from an EMBL/GenBank/DDBJ whole genome shotgun (WGS) entry which is preliminary data.</text>
</comment>
<keyword evidence="7 9" id="KW-0694">RNA-binding</keyword>
<proteinExistence type="inferred from homology"/>
<evidence type="ECO:0000256" key="2">
    <source>
        <dbReference type="ARBA" id="ARBA00007494"/>
    </source>
</evidence>
<dbReference type="CDD" id="cd02440">
    <property type="entry name" value="AdoMet_MTases"/>
    <property type="match status" value="1"/>
</dbReference>
<feature type="region of interest" description="Disordered" evidence="10">
    <location>
        <begin position="1"/>
        <end position="38"/>
    </location>
</feature>
<evidence type="ECO:0000259" key="11">
    <source>
        <dbReference type="PROSITE" id="PS51686"/>
    </source>
</evidence>
<feature type="binding site" evidence="9">
    <location>
        <begin position="245"/>
        <end position="251"/>
    </location>
    <ligand>
        <name>S-adenosyl-L-methionine</name>
        <dbReference type="ChEBI" id="CHEBI:59789"/>
    </ligand>
</feature>
<dbReference type="Gene3D" id="3.30.70.1170">
    <property type="entry name" value="Sun protein, domain 3"/>
    <property type="match status" value="1"/>
</dbReference>
<dbReference type="SUPFAM" id="SSF53335">
    <property type="entry name" value="S-adenosyl-L-methionine-dependent methyltransferases"/>
    <property type="match status" value="1"/>
</dbReference>
<evidence type="ECO:0000256" key="7">
    <source>
        <dbReference type="ARBA" id="ARBA00022884"/>
    </source>
</evidence>
<dbReference type="FunFam" id="3.30.70.1170:FF:000001">
    <property type="entry name" value="Ribosomal RNA methyltransferase Nop2"/>
    <property type="match status" value="1"/>
</dbReference>
<dbReference type="NCBIfam" id="TIGR00446">
    <property type="entry name" value="nop2p"/>
    <property type="match status" value="1"/>
</dbReference>
<dbReference type="PANTHER" id="PTHR22807:SF30">
    <property type="entry name" value="28S RRNA (CYTOSINE(4447)-C(5))-METHYLTRANSFERASE-RELATED"/>
    <property type="match status" value="1"/>
</dbReference>
<feature type="compositionally biased region" description="Acidic residues" evidence="10">
    <location>
        <begin position="18"/>
        <end position="33"/>
    </location>
</feature>
<dbReference type="PRINTS" id="PR02008">
    <property type="entry name" value="RCMTFAMILY"/>
</dbReference>
<evidence type="ECO:0000256" key="8">
    <source>
        <dbReference type="ARBA" id="ARBA00023242"/>
    </source>
</evidence>
<feature type="compositionally biased region" description="Acidic residues" evidence="10">
    <location>
        <begin position="466"/>
        <end position="485"/>
    </location>
</feature>
<comment type="similarity">
    <text evidence="2 9">Belongs to the class I-like SAM-binding methyltransferase superfamily. RsmB/NOP family.</text>
</comment>
<feature type="binding site" evidence="9">
    <location>
        <position position="296"/>
    </location>
    <ligand>
        <name>S-adenosyl-L-methionine</name>
        <dbReference type="ChEBI" id="CHEBI:59789"/>
    </ligand>
</feature>
<dbReference type="InterPro" id="IPR023267">
    <property type="entry name" value="RCMT"/>
</dbReference>
<evidence type="ECO:0000313" key="12">
    <source>
        <dbReference type="EMBL" id="KAI1720010.1"/>
    </source>
</evidence>
<dbReference type="InterPro" id="IPR011023">
    <property type="entry name" value="Nop2p"/>
</dbReference>
<gene>
    <name evidence="12" type="ORF">DdX_05379</name>
</gene>
<dbReference type="GO" id="GO:0003723">
    <property type="term" value="F:RNA binding"/>
    <property type="evidence" value="ECO:0007669"/>
    <property type="project" value="UniProtKB-UniRule"/>
</dbReference>
<feature type="active site" description="Nucleophile" evidence="9">
    <location>
        <position position="371"/>
    </location>
</feature>
<dbReference type="InterPro" id="IPR054728">
    <property type="entry name" value="RsmB-like_ferredoxin"/>
</dbReference>
<evidence type="ECO:0000256" key="4">
    <source>
        <dbReference type="ARBA" id="ARBA00022603"/>
    </source>
</evidence>
<evidence type="ECO:0000256" key="3">
    <source>
        <dbReference type="ARBA" id="ARBA00022517"/>
    </source>
</evidence>
<dbReference type="GO" id="GO:0009383">
    <property type="term" value="F:rRNA (cytosine-C5-)-methyltransferase activity"/>
    <property type="evidence" value="ECO:0007669"/>
    <property type="project" value="TreeGrafter"/>
</dbReference>
<dbReference type="EMBL" id="JAKKPZ010000006">
    <property type="protein sequence ID" value="KAI1720010.1"/>
    <property type="molecule type" value="Genomic_DNA"/>
</dbReference>
<dbReference type="Gene3D" id="3.40.50.150">
    <property type="entry name" value="Vaccinia Virus protein VP39"/>
    <property type="match status" value="1"/>
</dbReference>
<reference evidence="12" key="1">
    <citation type="submission" date="2022-01" db="EMBL/GenBank/DDBJ databases">
        <title>Genome Sequence Resource for Two Populations of Ditylenchus destructor, the Migratory Endoparasitic Phytonematode.</title>
        <authorList>
            <person name="Zhang H."/>
            <person name="Lin R."/>
            <person name="Xie B."/>
        </authorList>
    </citation>
    <scope>NUCLEOTIDE SEQUENCE</scope>
    <source>
        <strain evidence="12">BazhouSP</strain>
    </source>
</reference>
<protein>
    <submittedName>
        <fullName evidence="12">16S rRNA methyltransferase rsmB/F domain-containing protein</fullName>
    </submittedName>
</protein>
<keyword evidence="4 9" id="KW-0489">Methyltransferase</keyword>
<feature type="domain" description="SAM-dependent MTase RsmB/NOP-type" evidence="11">
    <location>
        <begin position="153"/>
        <end position="441"/>
    </location>
</feature>
<dbReference type="Pfam" id="PF01189">
    <property type="entry name" value="Methyltr_RsmB-F"/>
    <property type="match status" value="1"/>
</dbReference>
<dbReference type="InterPro" id="IPR029063">
    <property type="entry name" value="SAM-dependent_MTases_sf"/>
</dbReference>
<dbReference type="InterPro" id="IPR049560">
    <property type="entry name" value="MeTrfase_RsmB-F_NOP2_cat"/>
</dbReference>
<keyword evidence="6 9" id="KW-0949">S-adenosyl-L-methionine</keyword>
<evidence type="ECO:0000256" key="6">
    <source>
        <dbReference type="ARBA" id="ARBA00022691"/>
    </source>
</evidence>
<accession>A0AAD4R3D2</accession>
<sequence length="485" mass="54944">MGKKRPVPIEAPSSSDGSEVENDVPSTDEEEMEVEKKSKKIIAKNKKIRKEADEEMRLNITSESGNGYGFRLPDEKEVEEELKDARNFEMVKERMQNIVQVLNDFKNRREDGKKRGQYLNVFRKDLCTYYGYNEFLMEKFMALFPNGSELMEFLDANQQQRPVTIRSNPLKTRRGELARTLIGRGMNVDPASKWTKVGLIVYDSQVPVGATPEYLAGHYMLQGMSSFLPVMALAPKPGEKVLDMCAAPGGKTSHIAALMKNTGTIFANDANAYRCKAVIGNLHRMGVNNAIVSNVDAQLYAKMQPQAFDRILLDAPCSGTGVIWKDETVKTSKDHVDIKRKFTMQRRLLLAAIDALDARSKTGGFLVYSTCSVLVEENEAVVQYALEKRDVKLVPTDLEIGLEGFSKFREYRFHPTMNLTRRYYPHVHNIDGFFVAKLQKMSNDGIKKQRAEEMKEAGQQNKQSKEDDDESDEDIKEDDDVESES</sequence>
<evidence type="ECO:0000256" key="9">
    <source>
        <dbReference type="PROSITE-ProRule" id="PRU01023"/>
    </source>
</evidence>
<feature type="binding site" evidence="9">
    <location>
        <position position="314"/>
    </location>
    <ligand>
        <name>S-adenosyl-L-methionine</name>
        <dbReference type="ChEBI" id="CHEBI:59789"/>
    </ligand>
</feature>
<dbReference type="Proteomes" id="UP001201812">
    <property type="component" value="Unassembled WGS sequence"/>
</dbReference>
<evidence type="ECO:0000256" key="1">
    <source>
        <dbReference type="ARBA" id="ARBA00004604"/>
    </source>
</evidence>
<dbReference type="PROSITE" id="PS51686">
    <property type="entry name" value="SAM_MT_RSMB_NOP"/>
    <property type="match status" value="1"/>
</dbReference>
<keyword evidence="5 9" id="KW-0808">Transferase</keyword>
<dbReference type="Pfam" id="PF22458">
    <property type="entry name" value="RsmF-B_ferredox"/>
    <property type="match status" value="1"/>
</dbReference>
<evidence type="ECO:0000256" key="5">
    <source>
        <dbReference type="ARBA" id="ARBA00022679"/>
    </source>
</evidence>
<dbReference type="PRINTS" id="PR02012">
    <property type="entry name" value="RCMTNOP2"/>
</dbReference>